<dbReference type="Gene3D" id="3.40.50.12780">
    <property type="entry name" value="N-terminal domain of ligase-like"/>
    <property type="match status" value="1"/>
</dbReference>
<dbReference type="AlphaFoldDB" id="A0A0B3XUV1"/>
<evidence type="ECO:0000259" key="10">
    <source>
        <dbReference type="Pfam" id="PF13193"/>
    </source>
</evidence>
<reference evidence="11 12" key="1">
    <citation type="submission" date="2014-12" db="EMBL/GenBank/DDBJ databases">
        <title>Genome sequencing of Alteromonas marina AD001.</title>
        <authorList>
            <person name="Adrian T.G.S."/>
            <person name="Chan K.G."/>
        </authorList>
    </citation>
    <scope>NUCLEOTIDE SEQUENCE [LARGE SCALE GENOMIC DNA]</scope>
    <source>
        <strain evidence="11 12">AD001</strain>
    </source>
</reference>
<dbReference type="PANTHER" id="PTHR43767">
    <property type="entry name" value="LONG-CHAIN-FATTY-ACID--COA LIGASE"/>
    <property type="match status" value="1"/>
</dbReference>
<keyword evidence="12" id="KW-1185">Reference proteome</keyword>
<evidence type="ECO:0000256" key="7">
    <source>
        <dbReference type="ARBA" id="ARBA00039545"/>
    </source>
</evidence>
<dbReference type="EMBL" id="JWLW01000015">
    <property type="protein sequence ID" value="KHT52863.1"/>
    <property type="molecule type" value="Genomic_DNA"/>
</dbReference>
<dbReference type="InterPro" id="IPR042099">
    <property type="entry name" value="ANL_N_sf"/>
</dbReference>
<keyword evidence="4 11" id="KW-0436">Ligase</keyword>
<dbReference type="PROSITE" id="PS00455">
    <property type="entry name" value="AMP_BINDING"/>
    <property type="match status" value="1"/>
</dbReference>
<comment type="caution">
    <text evidence="11">The sequence shown here is derived from an EMBL/GenBank/DDBJ whole genome shotgun (WGS) entry which is preliminary data.</text>
</comment>
<dbReference type="PANTHER" id="PTHR43767:SF8">
    <property type="entry name" value="LONG-CHAIN-FATTY-ACID--COA LIGASE"/>
    <property type="match status" value="1"/>
</dbReference>
<evidence type="ECO:0000313" key="11">
    <source>
        <dbReference type="EMBL" id="KHT52863.1"/>
    </source>
</evidence>
<dbReference type="InterPro" id="IPR000873">
    <property type="entry name" value="AMP-dep_synth/lig_dom"/>
</dbReference>
<evidence type="ECO:0000256" key="3">
    <source>
        <dbReference type="ARBA" id="ARBA00006432"/>
    </source>
</evidence>
<evidence type="ECO:0000256" key="8">
    <source>
        <dbReference type="ARBA" id="ARBA00042773"/>
    </source>
</evidence>
<accession>A0A0B3XUV1</accession>
<dbReference type="CDD" id="cd05936">
    <property type="entry name" value="FC-FACS_FadD_like"/>
    <property type="match status" value="1"/>
</dbReference>
<dbReference type="FunFam" id="3.30.300.30:FF:000008">
    <property type="entry name" value="2,3-dihydroxybenzoate-AMP ligase"/>
    <property type="match status" value="1"/>
</dbReference>
<proteinExistence type="inferred from homology"/>
<dbReference type="GO" id="GO:0004467">
    <property type="term" value="F:long-chain fatty acid-CoA ligase activity"/>
    <property type="evidence" value="ECO:0007669"/>
    <property type="project" value="UniProtKB-EC"/>
</dbReference>
<comment type="pathway">
    <text evidence="2">Lipid metabolism; fatty acid beta-oxidation.</text>
</comment>
<dbReference type="Proteomes" id="UP000031197">
    <property type="component" value="Unassembled WGS sequence"/>
</dbReference>
<evidence type="ECO:0000259" key="9">
    <source>
        <dbReference type="Pfam" id="PF00501"/>
    </source>
</evidence>
<dbReference type="SUPFAM" id="SSF56801">
    <property type="entry name" value="Acetyl-CoA synthetase-like"/>
    <property type="match status" value="1"/>
</dbReference>
<comment type="subcellular location">
    <subcellularLocation>
        <location evidence="1">Membrane</location>
        <topology evidence="1">Peripheral membrane protein</topology>
    </subcellularLocation>
</comment>
<dbReference type="InterPro" id="IPR045851">
    <property type="entry name" value="AMP-bd_C_sf"/>
</dbReference>
<dbReference type="OrthoDB" id="9803968at2"/>
<dbReference type="GO" id="GO:0016020">
    <property type="term" value="C:membrane"/>
    <property type="evidence" value="ECO:0007669"/>
    <property type="project" value="UniProtKB-SubCell"/>
</dbReference>
<evidence type="ECO:0000256" key="2">
    <source>
        <dbReference type="ARBA" id="ARBA00005005"/>
    </source>
</evidence>
<feature type="domain" description="AMP-dependent synthetase/ligase" evidence="9">
    <location>
        <begin position="19"/>
        <end position="389"/>
    </location>
</feature>
<evidence type="ECO:0000256" key="4">
    <source>
        <dbReference type="ARBA" id="ARBA00022598"/>
    </source>
</evidence>
<dbReference type="InterPro" id="IPR020845">
    <property type="entry name" value="AMP-binding_CS"/>
</dbReference>
<dbReference type="EC" id="6.2.1.3" evidence="6"/>
<name>A0A0B3XUV1_9ALTE</name>
<keyword evidence="5" id="KW-0472">Membrane</keyword>
<dbReference type="Gene3D" id="3.30.300.30">
    <property type="match status" value="1"/>
</dbReference>
<evidence type="ECO:0000256" key="1">
    <source>
        <dbReference type="ARBA" id="ARBA00004170"/>
    </source>
</evidence>
<dbReference type="Pfam" id="PF00501">
    <property type="entry name" value="AMP-binding"/>
    <property type="match status" value="1"/>
</dbReference>
<dbReference type="RefSeq" id="WP_039219790.1">
    <property type="nucleotide sequence ID" value="NZ_JWLW01000015.1"/>
</dbReference>
<feature type="domain" description="AMP-binding enzyme C-terminal" evidence="10">
    <location>
        <begin position="440"/>
        <end position="513"/>
    </location>
</feature>
<dbReference type="Pfam" id="PF13193">
    <property type="entry name" value="AMP-binding_C"/>
    <property type="match status" value="1"/>
</dbReference>
<comment type="similarity">
    <text evidence="3">Belongs to the ATP-dependent AMP-binding enzyme family.</text>
</comment>
<sequence length="522" mass="56722">MITYPDNVTCLADYIESVLHKFADKPAYTALGQTLTFAEIDNKSSALARYFVHEAKLSPGTKVAIQLPNLIQNPIVVYAALRAGLVVVNTNPLYTEREMKHQFTDSGAKALVILNDLLPKFASIKDDTGIETVIATSATELLDPNTAPTLDGTVSFSKAIEMGSALPTFSRPSIKLDELAMLQYTGGTTGVSKGAALSNKNVLANCIQMLDRIGKGFKDGEEVLVCPLPLYHIYAFTVGMMALFAKGTHIILIPNPRDIDGFIQTLKPHKISAFMGINTLFVGLGRHPEFAKLDFSQLHLTMSGGTALTQAAVSIWRDITGNTITEGYGLSETAPVVSFNIPGKEEIGTVGHELEDTEVALLDSYDKSVAEGESGQIAVRGPQVMLGYWNRDDETAKVMTEDGFFKTGDIGIRTESGAIKIVDRLKDMIIVSGFNVYPNEIEEVLTSHPDIMEAAVVGQPDDKTGERVCAFITVANDISIDKVTAYCKQHLTNYKIPKSITVLEELPKSTVGKILRRELRSA</sequence>
<evidence type="ECO:0000313" key="12">
    <source>
        <dbReference type="Proteomes" id="UP000031197"/>
    </source>
</evidence>
<evidence type="ECO:0000256" key="5">
    <source>
        <dbReference type="ARBA" id="ARBA00023136"/>
    </source>
</evidence>
<dbReference type="InterPro" id="IPR050237">
    <property type="entry name" value="ATP-dep_AMP-bd_enzyme"/>
</dbReference>
<organism evidence="11 12">
    <name type="scientific">Alteromonas marina</name>
    <dbReference type="NCBI Taxonomy" id="203795"/>
    <lineage>
        <taxon>Bacteria</taxon>
        <taxon>Pseudomonadati</taxon>
        <taxon>Pseudomonadota</taxon>
        <taxon>Gammaproteobacteria</taxon>
        <taxon>Alteromonadales</taxon>
        <taxon>Alteromonadaceae</taxon>
        <taxon>Alteromonas/Salinimonas group</taxon>
        <taxon>Alteromonas</taxon>
    </lineage>
</organism>
<evidence type="ECO:0000256" key="6">
    <source>
        <dbReference type="ARBA" id="ARBA00026121"/>
    </source>
</evidence>
<gene>
    <name evidence="11" type="ORF">RJ41_09465</name>
</gene>
<dbReference type="InterPro" id="IPR025110">
    <property type="entry name" value="AMP-bd_C"/>
</dbReference>
<protein>
    <recommendedName>
        <fullName evidence="7">Long-chain-fatty-acid--CoA ligase</fullName>
        <ecNumber evidence="6">6.2.1.3</ecNumber>
    </recommendedName>
    <alternativeName>
        <fullName evidence="8">Long-chain acyl-CoA synthetase</fullName>
    </alternativeName>
</protein>